<dbReference type="EMBL" id="JAUKVY010000009">
    <property type="protein sequence ID" value="MDO1533619.1"/>
    <property type="molecule type" value="Genomic_DNA"/>
</dbReference>
<accession>A0ABT8S3X1</accession>
<feature type="domain" description="FAD-binding" evidence="2">
    <location>
        <begin position="21"/>
        <end position="114"/>
    </location>
</feature>
<dbReference type="InterPro" id="IPR053212">
    <property type="entry name" value="DHP_3-monooxygenase"/>
</dbReference>
<gene>
    <name evidence="3" type="ORF">Q2T77_15100</name>
</gene>
<reference evidence="3" key="1">
    <citation type="submission" date="2023-06" db="EMBL/GenBank/DDBJ databases">
        <authorList>
            <person name="Jiang Y."/>
            <person name="Liu Q."/>
        </authorList>
    </citation>
    <scope>NUCLEOTIDE SEQUENCE</scope>
    <source>
        <strain evidence="3">CGMCC 1.12090</strain>
    </source>
</reference>
<dbReference type="SUPFAM" id="SSF51905">
    <property type="entry name" value="FAD/NAD(P)-binding domain"/>
    <property type="match status" value="1"/>
</dbReference>
<dbReference type="GO" id="GO:0004497">
    <property type="term" value="F:monooxygenase activity"/>
    <property type="evidence" value="ECO:0007669"/>
    <property type="project" value="UniProtKB-KW"/>
</dbReference>
<protein>
    <submittedName>
        <fullName evidence="3">FAD-dependent monooxygenase</fullName>
    </submittedName>
</protein>
<keyword evidence="3" id="KW-0560">Oxidoreductase</keyword>
<dbReference type="Proteomes" id="UP001169027">
    <property type="component" value="Unassembled WGS sequence"/>
</dbReference>
<dbReference type="PANTHER" id="PTHR47469:SF2">
    <property type="entry name" value="OS06G0597600 PROTEIN"/>
    <property type="match status" value="1"/>
</dbReference>
<comment type="caution">
    <text evidence="3">The sequence shown here is derived from an EMBL/GenBank/DDBJ whole genome shotgun (WGS) entry which is preliminary data.</text>
</comment>
<evidence type="ECO:0000313" key="3">
    <source>
        <dbReference type="EMBL" id="MDO1533619.1"/>
    </source>
</evidence>
<dbReference type="Pfam" id="PF01494">
    <property type="entry name" value="FAD_binding_3"/>
    <property type="match status" value="1"/>
</dbReference>
<evidence type="ECO:0000259" key="2">
    <source>
        <dbReference type="Pfam" id="PF01494"/>
    </source>
</evidence>
<keyword evidence="4" id="KW-1185">Reference proteome</keyword>
<dbReference type="InterPro" id="IPR036188">
    <property type="entry name" value="FAD/NAD-bd_sf"/>
</dbReference>
<organism evidence="3 4">
    <name type="scientific">Variovorax ginsengisoli</name>
    <dbReference type="NCBI Taxonomy" id="363844"/>
    <lineage>
        <taxon>Bacteria</taxon>
        <taxon>Pseudomonadati</taxon>
        <taxon>Pseudomonadota</taxon>
        <taxon>Betaproteobacteria</taxon>
        <taxon>Burkholderiales</taxon>
        <taxon>Comamonadaceae</taxon>
        <taxon>Variovorax</taxon>
    </lineage>
</organism>
<keyword evidence="3" id="KW-0503">Monooxygenase</keyword>
<dbReference type="Gene3D" id="3.50.50.60">
    <property type="entry name" value="FAD/NAD(P)-binding domain"/>
    <property type="match status" value="1"/>
</dbReference>
<sequence>MGRKRQPPTVEASHKSRHGHTDALGVRSGDRIYLDAEDEVIHRAWMPQTQTSRNILYGAMRRALPASCVHAGERLVSFKQSGERVTVLFASGRMERGDLLICADGAGSTVRSQLLPGTSPAYAGSVA</sequence>
<evidence type="ECO:0000256" key="1">
    <source>
        <dbReference type="SAM" id="MobiDB-lite"/>
    </source>
</evidence>
<name>A0ABT8S3X1_9BURK</name>
<dbReference type="InterPro" id="IPR002938">
    <property type="entry name" value="FAD-bd"/>
</dbReference>
<feature type="region of interest" description="Disordered" evidence="1">
    <location>
        <begin position="1"/>
        <end position="24"/>
    </location>
</feature>
<proteinExistence type="predicted"/>
<evidence type="ECO:0000313" key="4">
    <source>
        <dbReference type="Proteomes" id="UP001169027"/>
    </source>
</evidence>
<dbReference type="PANTHER" id="PTHR47469">
    <property type="entry name" value="MONOOXYGENASE-LIKE"/>
    <property type="match status" value="1"/>
</dbReference>